<comment type="caution">
    <text evidence="2">The sequence shown here is derived from an EMBL/GenBank/DDBJ whole genome shotgun (WGS) entry which is preliminary data.</text>
</comment>
<evidence type="ECO:0000313" key="3">
    <source>
        <dbReference type="Proteomes" id="UP000676456"/>
    </source>
</evidence>
<protein>
    <submittedName>
        <fullName evidence="2">Uncharacterized protein</fullName>
    </submittedName>
</protein>
<evidence type="ECO:0000313" key="2">
    <source>
        <dbReference type="EMBL" id="MBS4224541.1"/>
    </source>
</evidence>
<dbReference type="EMBL" id="JAGYPN010000004">
    <property type="protein sequence ID" value="MBS4224541.1"/>
    <property type="molecule type" value="Genomic_DNA"/>
</dbReference>
<accession>A0A942UN81</accession>
<proteinExistence type="predicted"/>
<reference evidence="2 3" key="1">
    <citation type="submission" date="2021-05" db="EMBL/GenBank/DDBJ databases">
        <title>Novel Bacillus species.</title>
        <authorList>
            <person name="Liu G."/>
        </authorList>
    </citation>
    <scope>NUCLEOTIDE SEQUENCE [LARGE SCALE GENOMIC DNA]</scope>
    <source>
        <strain evidence="2 3">FJAT-49682</strain>
    </source>
</reference>
<feature type="compositionally biased region" description="Basic residues" evidence="1">
    <location>
        <begin position="1"/>
        <end position="10"/>
    </location>
</feature>
<feature type="region of interest" description="Disordered" evidence="1">
    <location>
        <begin position="1"/>
        <end position="20"/>
    </location>
</feature>
<keyword evidence="3" id="KW-1185">Reference proteome</keyword>
<gene>
    <name evidence="2" type="ORF">KHA91_17670</name>
</gene>
<sequence length="75" mass="8642">MPNKKTKRWLPTRPHFDGELENVINDPTATESTQMGINMNIDSANKPFHVTDLKSEDMKEFEQLTRGNPINDKID</sequence>
<name>A0A942UN81_9BACI</name>
<dbReference type="AlphaFoldDB" id="A0A942UN81"/>
<evidence type="ECO:0000256" key="1">
    <source>
        <dbReference type="SAM" id="MobiDB-lite"/>
    </source>
</evidence>
<dbReference type="Proteomes" id="UP000676456">
    <property type="component" value="Unassembled WGS sequence"/>
</dbReference>
<dbReference type="RefSeq" id="WP_213099595.1">
    <property type="nucleotide sequence ID" value="NZ_JAGYPH010000004.1"/>
</dbReference>
<organism evidence="2 3">
    <name type="scientific">Lederbergia citrea</name>
    <dbReference type="NCBI Taxonomy" id="2833581"/>
    <lineage>
        <taxon>Bacteria</taxon>
        <taxon>Bacillati</taxon>
        <taxon>Bacillota</taxon>
        <taxon>Bacilli</taxon>
        <taxon>Bacillales</taxon>
        <taxon>Bacillaceae</taxon>
        <taxon>Lederbergia</taxon>
    </lineage>
</organism>